<dbReference type="Proteomes" id="UP000009183">
    <property type="component" value="Chromosome 16"/>
</dbReference>
<gene>
    <name evidence="1" type="ordered locus">VIT_16s0022g00650</name>
</gene>
<dbReference type="HOGENOM" id="CLU_1809722_0_0_1"/>
<organism evidence="1 2">
    <name type="scientific">Vitis vinifera</name>
    <name type="common">Grape</name>
    <dbReference type="NCBI Taxonomy" id="29760"/>
    <lineage>
        <taxon>Eukaryota</taxon>
        <taxon>Viridiplantae</taxon>
        <taxon>Streptophyta</taxon>
        <taxon>Embryophyta</taxon>
        <taxon>Tracheophyta</taxon>
        <taxon>Spermatophyta</taxon>
        <taxon>Magnoliopsida</taxon>
        <taxon>eudicotyledons</taxon>
        <taxon>Gunneridae</taxon>
        <taxon>Pentapetalae</taxon>
        <taxon>rosids</taxon>
        <taxon>Vitales</taxon>
        <taxon>Vitaceae</taxon>
        <taxon>Viteae</taxon>
        <taxon>Vitis</taxon>
    </lineage>
</organism>
<reference evidence="2" key="1">
    <citation type="journal article" date="2007" name="Nature">
        <title>The grapevine genome sequence suggests ancestral hexaploidization in major angiosperm phyla.</title>
        <authorList>
            <consortium name="The French-Italian Public Consortium for Grapevine Genome Characterization."/>
            <person name="Jaillon O."/>
            <person name="Aury J.-M."/>
            <person name="Noel B."/>
            <person name="Policriti A."/>
            <person name="Clepet C."/>
            <person name="Casagrande A."/>
            <person name="Choisne N."/>
            <person name="Aubourg S."/>
            <person name="Vitulo N."/>
            <person name="Jubin C."/>
            <person name="Vezzi A."/>
            <person name="Legeai F."/>
            <person name="Hugueney P."/>
            <person name="Dasilva C."/>
            <person name="Horner D."/>
            <person name="Mica E."/>
            <person name="Jublot D."/>
            <person name="Poulain J."/>
            <person name="Bruyere C."/>
            <person name="Billault A."/>
            <person name="Segurens B."/>
            <person name="Gouyvenoux M."/>
            <person name="Ugarte E."/>
            <person name="Cattonaro F."/>
            <person name="Anthouard V."/>
            <person name="Vico V."/>
            <person name="Del Fabbro C."/>
            <person name="Alaux M."/>
            <person name="Di Gaspero G."/>
            <person name="Dumas V."/>
            <person name="Felice N."/>
            <person name="Paillard S."/>
            <person name="Juman I."/>
            <person name="Moroldo M."/>
            <person name="Scalabrin S."/>
            <person name="Canaguier A."/>
            <person name="Le Clainche I."/>
            <person name="Malacrida G."/>
            <person name="Durand E."/>
            <person name="Pesole G."/>
            <person name="Laucou V."/>
            <person name="Chatelet P."/>
            <person name="Merdinoglu D."/>
            <person name="Delledonne M."/>
            <person name="Pezzotti M."/>
            <person name="Lecharny A."/>
            <person name="Scarpelli C."/>
            <person name="Artiguenave F."/>
            <person name="Pe M.E."/>
            <person name="Valle G."/>
            <person name="Morgante M."/>
            <person name="Caboche M."/>
            <person name="Adam-Blondon A.-F."/>
            <person name="Weissenbach J."/>
            <person name="Quetier F."/>
            <person name="Wincker P."/>
        </authorList>
    </citation>
    <scope>NUCLEOTIDE SEQUENCE [LARGE SCALE GENOMIC DNA]</scope>
    <source>
        <strain evidence="2">cv. Pinot noir / PN40024</strain>
    </source>
</reference>
<dbReference type="InParanoid" id="D7T296"/>
<evidence type="ECO:0000313" key="2">
    <source>
        <dbReference type="Proteomes" id="UP000009183"/>
    </source>
</evidence>
<dbReference type="AlphaFoldDB" id="D7T296"/>
<proteinExistence type="predicted"/>
<evidence type="ECO:0000313" key="1">
    <source>
        <dbReference type="EMBL" id="CBI24587.3"/>
    </source>
</evidence>
<accession>D7T296</accession>
<dbReference type="PaxDb" id="29760-VIT_16s0022g00650.t01"/>
<name>D7T296_VITVI</name>
<dbReference type="EMBL" id="FN595506">
    <property type="protein sequence ID" value="CBI24587.3"/>
    <property type="molecule type" value="Genomic_DNA"/>
</dbReference>
<protein>
    <submittedName>
        <fullName evidence="1">Uncharacterized protein</fullName>
    </submittedName>
</protein>
<keyword evidence="2" id="KW-1185">Reference proteome</keyword>
<sequence>MVYSLCHSTRLRQSRGPRGQRLEGGVHAPPERPSLLPFSASFSAFCSLHFSLSLSLSNSRFVSLSSISSVFFYSWLKDFGSDTRIFEDCILIWTRESEDLKSSFIRHILLSDSFWLPHPLCIELGRCAVFRSLPLDGLLTKQQ</sequence>